<keyword evidence="3" id="KW-1185">Reference proteome</keyword>
<gene>
    <name evidence="2" type="ORF">GSI_14707</name>
</gene>
<name>A0A2G8RPG6_9APHY</name>
<proteinExistence type="predicted"/>
<dbReference type="Proteomes" id="UP000230002">
    <property type="component" value="Unassembled WGS sequence"/>
</dbReference>
<evidence type="ECO:0000313" key="3">
    <source>
        <dbReference type="Proteomes" id="UP000230002"/>
    </source>
</evidence>
<dbReference type="EMBL" id="AYKW01000068">
    <property type="protein sequence ID" value="PIL23396.1"/>
    <property type="molecule type" value="Genomic_DNA"/>
</dbReference>
<dbReference type="AlphaFoldDB" id="A0A2G8RPG6"/>
<feature type="compositionally biased region" description="Low complexity" evidence="1">
    <location>
        <begin position="1"/>
        <end position="19"/>
    </location>
</feature>
<protein>
    <submittedName>
        <fullName evidence="2">Uncharacterized protein</fullName>
    </submittedName>
</protein>
<comment type="caution">
    <text evidence="2">The sequence shown here is derived from an EMBL/GenBank/DDBJ whole genome shotgun (WGS) entry which is preliminary data.</text>
</comment>
<reference evidence="2 3" key="1">
    <citation type="journal article" date="2015" name="Sci. Rep.">
        <title>Chromosome-level genome map provides insights into diverse defense mechanisms in the medicinal fungus Ganoderma sinense.</title>
        <authorList>
            <person name="Zhu Y."/>
            <person name="Xu J."/>
            <person name="Sun C."/>
            <person name="Zhou S."/>
            <person name="Xu H."/>
            <person name="Nelson D.R."/>
            <person name="Qian J."/>
            <person name="Song J."/>
            <person name="Luo H."/>
            <person name="Xiang L."/>
            <person name="Li Y."/>
            <person name="Xu Z."/>
            <person name="Ji A."/>
            <person name="Wang L."/>
            <person name="Lu S."/>
            <person name="Hayward A."/>
            <person name="Sun W."/>
            <person name="Li X."/>
            <person name="Schwartz D.C."/>
            <person name="Wang Y."/>
            <person name="Chen S."/>
        </authorList>
    </citation>
    <scope>NUCLEOTIDE SEQUENCE [LARGE SCALE GENOMIC DNA]</scope>
    <source>
        <strain evidence="2 3">ZZ0214-1</strain>
    </source>
</reference>
<accession>A0A2G8RPG6</accession>
<sequence>MTSNPTSTSSASSAPTSGSQPHKGSTDSESPTSSTEQSSATRSRTSPPASTSGPPSGESLSGSRSNSTSHSTPSGTIAGVVVGSLAVVFLIVLESAETSGGGSGPGDLALPVLPQLAAPQVALGAIELPSDSQLSVSEAESKQPLAAWNPRRFVRDWETESATGAVPRLRLPSAEQRLEAGLPRSSIPATVTSDGAQA</sequence>
<organism evidence="2 3">
    <name type="scientific">Ganoderma sinense ZZ0214-1</name>
    <dbReference type="NCBI Taxonomy" id="1077348"/>
    <lineage>
        <taxon>Eukaryota</taxon>
        <taxon>Fungi</taxon>
        <taxon>Dikarya</taxon>
        <taxon>Basidiomycota</taxon>
        <taxon>Agaricomycotina</taxon>
        <taxon>Agaricomycetes</taxon>
        <taxon>Polyporales</taxon>
        <taxon>Polyporaceae</taxon>
        <taxon>Ganoderma</taxon>
    </lineage>
</organism>
<feature type="region of interest" description="Disordered" evidence="1">
    <location>
        <begin position="1"/>
        <end position="76"/>
    </location>
</feature>
<evidence type="ECO:0000256" key="1">
    <source>
        <dbReference type="SAM" id="MobiDB-lite"/>
    </source>
</evidence>
<evidence type="ECO:0000313" key="2">
    <source>
        <dbReference type="EMBL" id="PIL23396.1"/>
    </source>
</evidence>
<feature type="compositionally biased region" description="Low complexity" evidence="1">
    <location>
        <begin position="27"/>
        <end position="76"/>
    </location>
</feature>